<name>A0A8H6HYF8_9AGAR</name>
<comment type="caution">
    <text evidence="2">The sequence shown here is derived from an EMBL/GenBank/DDBJ whole genome shotgun (WGS) entry which is preliminary data.</text>
</comment>
<dbReference type="Proteomes" id="UP000521943">
    <property type="component" value="Unassembled WGS sequence"/>
</dbReference>
<keyword evidence="3" id="KW-1185">Reference proteome</keyword>
<reference evidence="2 3" key="1">
    <citation type="submission" date="2020-07" db="EMBL/GenBank/DDBJ databases">
        <title>Comparative genomics of pyrophilous fungi reveals a link between fire events and developmental genes.</title>
        <authorList>
            <consortium name="DOE Joint Genome Institute"/>
            <person name="Steindorff A.S."/>
            <person name="Carver A."/>
            <person name="Calhoun S."/>
            <person name="Stillman K."/>
            <person name="Liu H."/>
            <person name="Lipzen A."/>
            <person name="Pangilinan J."/>
            <person name="Labutti K."/>
            <person name="Bruns T.D."/>
            <person name="Grigoriev I.V."/>
        </authorList>
    </citation>
    <scope>NUCLEOTIDE SEQUENCE [LARGE SCALE GENOMIC DNA]</scope>
    <source>
        <strain evidence="2 3">CBS 144469</strain>
    </source>
</reference>
<gene>
    <name evidence="2" type="ORF">DFP72DRAFT_900476</name>
</gene>
<dbReference type="Gene3D" id="3.40.50.1820">
    <property type="entry name" value="alpha/beta hydrolase"/>
    <property type="match status" value="1"/>
</dbReference>
<proteinExistence type="predicted"/>
<dbReference type="Pfam" id="PF12697">
    <property type="entry name" value="Abhydrolase_6"/>
    <property type="match status" value="1"/>
</dbReference>
<evidence type="ECO:0000313" key="3">
    <source>
        <dbReference type="Proteomes" id="UP000521943"/>
    </source>
</evidence>
<feature type="domain" description="AB hydrolase-1" evidence="1">
    <location>
        <begin position="34"/>
        <end position="278"/>
    </location>
</feature>
<dbReference type="InterPro" id="IPR029058">
    <property type="entry name" value="AB_hydrolase_fold"/>
</dbReference>
<dbReference type="InterPro" id="IPR000073">
    <property type="entry name" value="AB_hydrolase_1"/>
</dbReference>
<evidence type="ECO:0000313" key="2">
    <source>
        <dbReference type="EMBL" id="KAF6754133.1"/>
    </source>
</evidence>
<dbReference type="GO" id="GO:0016787">
    <property type="term" value="F:hydrolase activity"/>
    <property type="evidence" value="ECO:0007669"/>
    <property type="project" value="UniProtKB-KW"/>
</dbReference>
<dbReference type="PANTHER" id="PTHR43798:SF33">
    <property type="entry name" value="HYDROLASE, PUTATIVE (AFU_ORTHOLOGUE AFUA_2G14860)-RELATED"/>
    <property type="match status" value="1"/>
</dbReference>
<dbReference type="EMBL" id="JACGCI010000036">
    <property type="protein sequence ID" value="KAF6754133.1"/>
    <property type="molecule type" value="Genomic_DNA"/>
</dbReference>
<keyword evidence="2" id="KW-0378">Hydrolase</keyword>
<organism evidence="2 3">
    <name type="scientific">Ephemerocybe angulata</name>
    <dbReference type="NCBI Taxonomy" id="980116"/>
    <lineage>
        <taxon>Eukaryota</taxon>
        <taxon>Fungi</taxon>
        <taxon>Dikarya</taxon>
        <taxon>Basidiomycota</taxon>
        <taxon>Agaricomycotina</taxon>
        <taxon>Agaricomycetes</taxon>
        <taxon>Agaricomycetidae</taxon>
        <taxon>Agaricales</taxon>
        <taxon>Agaricineae</taxon>
        <taxon>Psathyrellaceae</taxon>
        <taxon>Ephemerocybe</taxon>
    </lineage>
</organism>
<evidence type="ECO:0000259" key="1">
    <source>
        <dbReference type="Pfam" id="PF12697"/>
    </source>
</evidence>
<dbReference type="PANTHER" id="PTHR43798">
    <property type="entry name" value="MONOACYLGLYCEROL LIPASE"/>
    <property type="match status" value="1"/>
</dbReference>
<dbReference type="GO" id="GO:0016020">
    <property type="term" value="C:membrane"/>
    <property type="evidence" value="ECO:0007669"/>
    <property type="project" value="TreeGrafter"/>
</dbReference>
<dbReference type="SUPFAM" id="SSF53474">
    <property type="entry name" value="alpha/beta-Hydrolases"/>
    <property type="match status" value="1"/>
</dbReference>
<protein>
    <submittedName>
        <fullName evidence="2">Alpha/Beta hydrolase protein</fullName>
    </submittedName>
</protein>
<sequence length="293" mass="31495">MAANLSFDNRVLTSTDGASTIYAQANGNPENRTLIFIHGFALSASVFNGLLSDDRLLKDFYLVAYDLRGYGRSSMPLVPEGHVSSLQAADFEALLKEFKITNPLVVAWSMGGAIVADIFAHLPAGTIAGVVYINAIPSMGPIALEAGSPDSAAFLADLLSLDNTTASTAARATFVDACFSRPEDLSAEFKWSWMGMTLMQPPAVAVLTVTREQDPSNLFKAAATGFPALYIVGSADKIMLGELKVEPVLKESFKNLEVHRIGGGSHAPFIDSKEEVVDQLVRFGRKIFDNVEE</sequence>
<dbReference type="InterPro" id="IPR050266">
    <property type="entry name" value="AB_hydrolase_sf"/>
</dbReference>
<accession>A0A8H6HYF8</accession>
<dbReference type="AlphaFoldDB" id="A0A8H6HYF8"/>
<dbReference type="OrthoDB" id="408373at2759"/>